<evidence type="ECO:0000313" key="2">
    <source>
        <dbReference type="EMBL" id="EYC19543.1"/>
    </source>
</evidence>
<proteinExistence type="predicted"/>
<organism evidence="2 3">
    <name type="scientific">Ancylostoma ceylanicum</name>
    <dbReference type="NCBI Taxonomy" id="53326"/>
    <lineage>
        <taxon>Eukaryota</taxon>
        <taxon>Metazoa</taxon>
        <taxon>Ecdysozoa</taxon>
        <taxon>Nematoda</taxon>
        <taxon>Chromadorea</taxon>
        <taxon>Rhabditida</taxon>
        <taxon>Rhabditina</taxon>
        <taxon>Rhabditomorpha</taxon>
        <taxon>Strongyloidea</taxon>
        <taxon>Ancylostomatidae</taxon>
        <taxon>Ancylostomatinae</taxon>
        <taxon>Ancylostoma</taxon>
    </lineage>
</organism>
<gene>
    <name evidence="2" type="primary">Acey_s0024.g927</name>
    <name evidence="2" type="ORF">Y032_0024g927</name>
</gene>
<dbReference type="Proteomes" id="UP000024635">
    <property type="component" value="Unassembled WGS sequence"/>
</dbReference>
<evidence type="ECO:0000256" key="1">
    <source>
        <dbReference type="SAM" id="Phobius"/>
    </source>
</evidence>
<keyword evidence="3" id="KW-1185">Reference proteome</keyword>
<keyword evidence="1" id="KW-0472">Membrane</keyword>
<sequence length="80" mass="9115">MLLEYLLRITLFRLLPCCTVIIVCIFEDVVIVMSGEARSLHRSVVICHSNRHPLGYQSTRTDESSQKSRLSSFASILNFV</sequence>
<dbReference type="EMBL" id="JARK01001360">
    <property type="protein sequence ID" value="EYC19543.1"/>
    <property type="molecule type" value="Genomic_DNA"/>
</dbReference>
<keyword evidence="1" id="KW-0812">Transmembrane</keyword>
<protein>
    <submittedName>
        <fullName evidence="2">Uncharacterized protein</fullName>
    </submittedName>
</protein>
<dbReference type="AlphaFoldDB" id="A0A016UYM7"/>
<name>A0A016UYM7_9BILA</name>
<reference evidence="3" key="1">
    <citation type="journal article" date="2015" name="Nat. Genet.">
        <title>The genome and transcriptome of the zoonotic hookworm Ancylostoma ceylanicum identify infection-specific gene families.</title>
        <authorList>
            <person name="Schwarz E.M."/>
            <person name="Hu Y."/>
            <person name="Antoshechkin I."/>
            <person name="Miller M.M."/>
            <person name="Sternberg P.W."/>
            <person name="Aroian R.V."/>
        </authorList>
    </citation>
    <scope>NUCLEOTIDE SEQUENCE</scope>
    <source>
        <strain evidence="3">HY135</strain>
    </source>
</reference>
<keyword evidence="1" id="KW-1133">Transmembrane helix</keyword>
<comment type="caution">
    <text evidence="2">The sequence shown here is derived from an EMBL/GenBank/DDBJ whole genome shotgun (WGS) entry which is preliminary data.</text>
</comment>
<accession>A0A016UYM7</accession>
<evidence type="ECO:0000313" key="3">
    <source>
        <dbReference type="Proteomes" id="UP000024635"/>
    </source>
</evidence>
<feature type="transmembrane region" description="Helical" evidence="1">
    <location>
        <begin position="12"/>
        <end position="33"/>
    </location>
</feature>